<keyword evidence="5 13" id="KW-0349">Heme</keyword>
<dbReference type="PRINTS" id="PR00385">
    <property type="entry name" value="P450"/>
</dbReference>
<evidence type="ECO:0000256" key="15">
    <source>
        <dbReference type="SAM" id="MobiDB-lite"/>
    </source>
</evidence>
<evidence type="ECO:0000256" key="4">
    <source>
        <dbReference type="ARBA" id="ARBA00010617"/>
    </source>
</evidence>
<dbReference type="InterPro" id="IPR002401">
    <property type="entry name" value="Cyt_P450_E_grp-I"/>
</dbReference>
<comment type="cofactor">
    <cofactor evidence="1 13">
        <name>heme</name>
        <dbReference type="ChEBI" id="CHEBI:30413"/>
    </cofactor>
</comment>
<keyword evidence="16" id="KW-0812">Transmembrane</keyword>
<dbReference type="InterPro" id="IPR017972">
    <property type="entry name" value="Cyt_P450_CS"/>
</dbReference>
<sequence>MRHNYVCDTITPHAVFQHSPVIHQLPSKPRFGLRLNAKRLLLVRMPAIHGPTGRKLFSATTQKRENPDQLTVQKNIIGNMDLITILLSVVVILFLANVYKNQRKPIHTNLPPGPKPLPIIGNLHMLDMKHPYKTFMEMSKEYGTVLTIHFGMAKVIILCGYDTVKDALLNHGEEFSNRPKLAIFSKSTKDNGVIFSNGESWKAMRRFTLSTLRDYGMGKKAIEDKISEEAEFLVQAMKSYGGKPFDNLTILNAAVANIIISILLGQRFNYDHPTILRLMGLINENIQLMGSRVVRMYNIIPTLLDLLPGPHHKIFENMRHMQNFIKETFTKQKKTLDVNDQRNLIDAYLVKQQERGRNTGRQIGIHVPQATAYCQVVSSGNDEDGGDGDDDNDEVTDVIWVPDRAEEETEGEAAQPQGGRHQERGKSESSQYFHNDNLIALVNDLFVAGMETTTTTMRWAILLMMKYPEIQKKVQKEIDSIIGTTPPQAEHRKKMPYTDAVIHEIQRFGDIVPDGAPHETIQDVTFRGYFIPKGTAVFPLLYSVLKDEAYFKKPFDFYPEHFLDAEGNFKKNEAFIPFSIGKRSCAGETLAKMELFLFFTSLMQNFTFQALPGAEIDLEPAEAGTHGPKPYQLCAIPRS</sequence>
<keyword evidence="10 13" id="KW-0408">Iron</keyword>
<keyword evidence="7" id="KW-0256">Endoplasmic reticulum</keyword>
<dbReference type="InterPro" id="IPR036396">
    <property type="entry name" value="Cyt_P450_sf"/>
</dbReference>
<dbReference type="EMBL" id="KV934192">
    <property type="protein sequence ID" value="PIO29018.1"/>
    <property type="molecule type" value="Genomic_DNA"/>
</dbReference>
<evidence type="ECO:0000256" key="1">
    <source>
        <dbReference type="ARBA" id="ARBA00001971"/>
    </source>
</evidence>
<dbReference type="InterPro" id="IPR001128">
    <property type="entry name" value="Cyt_P450"/>
</dbReference>
<comment type="similarity">
    <text evidence="4 14">Belongs to the cytochrome P450 family.</text>
</comment>
<comment type="subcellular location">
    <subcellularLocation>
        <location evidence="3">Endoplasmic reticulum membrane</location>
        <topology evidence="3">Peripheral membrane protein</topology>
    </subcellularLocation>
    <subcellularLocation>
        <location evidence="2">Microsome membrane</location>
        <topology evidence="2">Peripheral membrane protein</topology>
    </subcellularLocation>
</comment>
<keyword evidence="18" id="KW-1185">Reference proteome</keyword>
<evidence type="ECO:0000256" key="5">
    <source>
        <dbReference type="ARBA" id="ARBA00022617"/>
    </source>
</evidence>
<dbReference type="Gene3D" id="1.10.630.10">
    <property type="entry name" value="Cytochrome P450"/>
    <property type="match status" value="1"/>
</dbReference>
<feature type="transmembrane region" description="Helical" evidence="16">
    <location>
        <begin position="82"/>
        <end position="99"/>
    </location>
</feature>
<dbReference type="PANTHER" id="PTHR24300">
    <property type="entry name" value="CYTOCHROME P450 508A4-RELATED"/>
    <property type="match status" value="1"/>
</dbReference>
<evidence type="ECO:0000256" key="14">
    <source>
        <dbReference type="RuleBase" id="RU000461"/>
    </source>
</evidence>
<keyword evidence="12 16" id="KW-0472">Membrane</keyword>
<evidence type="ECO:0000256" key="16">
    <source>
        <dbReference type="SAM" id="Phobius"/>
    </source>
</evidence>
<organism evidence="17 18">
    <name type="scientific">Aquarana catesbeiana</name>
    <name type="common">American bullfrog</name>
    <name type="synonym">Rana catesbeiana</name>
    <dbReference type="NCBI Taxonomy" id="8400"/>
    <lineage>
        <taxon>Eukaryota</taxon>
        <taxon>Metazoa</taxon>
        <taxon>Chordata</taxon>
        <taxon>Craniata</taxon>
        <taxon>Vertebrata</taxon>
        <taxon>Euteleostomi</taxon>
        <taxon>Amphibia</taxon>
        <taxon>Batrachia</taxon>
        <taxon>Anura</taxon>
        <taxon>Neobatrachia</taxon>
        <taxon>Ranoidea</taxon>
        <taxon>Ranidae</taxon>
        <taxon>Aquarana</taxon>
    </lineage>
</organism>
<keyword evidence="9 14" id="KW-0560">Oxidoreductase</keyword>
<dbReference type="GO" id="GO:0016712">
    <property type="term" value="F:oxidoreductase activity, acting on paired donors, with incorporation or reduction of molecular oxygen, reduced flavin or flavoprotein as one donor, and incorporation of one atom of oxygen"/>
    <property type="evidence" value="ECO:0007669"/>
    <property type="project" value="TreeGrafter"/>
</dbReference>
<gene>
    <name evidence="17" type="ORF">AB205_0126070</name>
</gene>
<dbReference type="PANTHER" id="PTHR24300:SF302">
    <property type="entry name" value="CYTOCHROME P450"/>
    <property type="match status" value="1"/>
</dbReference>
<name>A0A2G9RM98_AQUCT</name>
<feature type="binding site" description="axial binding residue" evidence="13">
    <location>
        <position position="585"/>
    </location>
    <ligand>
        <name>heme</name>
        <dbReference type="ChEBI" id="CHEBI:30413"/>
    </ligand>
    <ligandPart>
        <name>Fe</name>
        <dbReference type="ChEBI" id="CHEBI:18248"/>
    </ligandPart>
</feature>
<dbReference type="GO" id="GO:0005789">
    <property type="term" value="C:endoplasmic reticulum membrane"/>
    <property type="evidence" value="ECO:0007669"/>
    <property type="project" value="UniProtKB-SubCell"/>
</dbReference>
<evidence type="ECO:0000256" key="11">
    <source>
        <dbReference type="ARBA" id="ARBA00023033"/>
    </source>
</evidence>
<evidence type="ECO:0000256" key="8">
    <source>
        <dbReference type="ARBA" id="ARBA00022848"/>
    </source>
</evidence>
<keyword evidence="16" id="KW-1133">Transmembrane helix</keyword>
<keyword evidence="6 13" id="KW-0479">Metal-binding</keyword>
<dbReference type="GO" id="GO:0005506">
    <property type="term" value="F:iron ion binding"/>
    <property type="evidence" value="ECO:0007669"/>
    <property type="project" value="InterPro"/>
</dbReference>
<dbReference type="AlphaFoldDB" id="A0A2G9RM98"/>
<dbReference type="SUPFAM" id="SSF48264">
    <property type="entry name" value="Cytochrome P450"/>
    <property type="match status" value="1"/>
</dbReference>
<evidence type="ECO:0000256" key="9">
    <source>
        <dbReference type="ARBA" id="ARBA00023002"/>
    </source>
</evidence>
<evidence type="ECO:0000313" key="18">
    <source>
        <dbReference type="Proteomes" id="UP000228934"/>
    </source>
</evidence>
<proteinExistence type="inferred from homology"/>
<reference evidence="18" key="1">
    <citation type="journal article" date="2017" name="Nat. Commun.">
        <title>The North American bullfrog draft genome provides insight into hormonal regulation of long noncoding RNA.</title>
        <authorList>
            <person name="Hammond S.A."/>
            <person name="Warren R.L."/>
            <person name="Vandervalk B.P."/>
            <person name="Kucuk E."/>
            <person name="Khan H."/>
            <person name="Gibb E.A."/>
            <person name="Pandoh P."/>
            <person name="Kirk H."/>
            <person name="Zhao Y."/>
            <person name="Jones M."/>
            <person name="Mungall A.J."/>
            <person name="Coope R."/>
            <person name="Pleasance S."/>
            <person name="Moore R.A."/>
            <person name="Holt R.A."/>
            <person name="Round J.M."/>
            <person name="Ohora S."/>
            <person name="Walle B.V."/>
            <person name="Veldhoen N."/>
            <person name="Helbing C.C."/>
            <person name="Birol I."/>
        </authorList>
    </citation>
    <scope>NUCLEOTIDE SEQUENCE [LARGE SCALE GENOMIC DNA]</scope>
</reference>
<evidence type="ECO:0000256" key="3">
    <source>
        <dbReference type="ARBA" id="ARBA00004406"/>
    </source>
</evidence>
<accession>A0A2G9RM98</accession>
<dbReference type="FunFam" id="1.10.630.10:FF:000238">
    <property type="entry name" value="Cytochrome P450 2A6"/>
    <property type="match status" value="2"/>
</dbReference>
<dbReference type="Proteomes" id="UP000228934">
    <property type="component" value="Unassembled WGS sequence"/>
</dbReference>
<dbReference type="PRINTS" id="PR00463">
    <property type="entry name" value="EP450I"/>
</dbReference>
<dbReference type="GO" id="GO:0006082">
    <property type="term" value="P:organic acid metabolic process"/>
    <property type="evidence" value="ECO:0007669"/>
    <property type="project" value="TreeGrafter"/>
</dbReference>
<evidence type="ECO:0000256" key="2">
    <source>
        <dbReference type="ARBA" id="ARBA00004174"/>
    </source>
</evidence>
<dbReference type="PROSITE" id="PS00086">
    <property type="entry name" value="CYTOCHROME_P450"/>
    <property type="match status" value="1"/>
</dbReference>
<keyword evidence="8" id="KW-0492">Microsome</keyword>
<dbReference type="OrthoDB" id="1055148at2759"/>
<evidence type="ECO:0000256" key="7">
    <source>
        <dbReference type="ARBA" id="ARBA00022824"/>
    </source>
</evidence>
<protein>
    <recommendedName>
        <fullName evidence="19">Cytochrome P450 2K1</fullName>
    </recommendedName>
</protein>
<evidence type="ECO:0000256" key="12">
    <source>
        <dbReference type="ARBA" id="ARBA00023136"/>
    </source>
</evidence>
<evidence type="ECO:0000256" key="6">
    <source>
        <dbReference type="ARBA" id="ARBA00022723"/>
    </source>
</evidence>
<dbReference type="GO" id="GO:0006805">
    <property type="term" value="P:xenobiotic metabolic process"/>
    <property type="evidence" value="ECO:0007669"/>
    <property type="project" value="TreeGrafter"/>
</dbReference>
<keyword evidence="11 14" id="KW-0503">Monooxygenase</keyword>
<dbReference type="InterPro" id="IPR050182">
    <property type="entry name" value="Cytochrome_P450_fam2"/>
</dbReference>
<evidence type="ECO:0000256" key="10">
    <source>
        <dbReference type="ARBA" id="ARBA00023004"/>
    </source>
</evidence>
<dbReference type="GO" id="GO:0020037">
    <property type="term" value="F:heme binding"/>
    <property type="evidence" value="ECO:0007669"/>
    <property type="project" value="InterPro"/>
</dbReference>
<evidence type="ECO:0000256" key="13">
    <source>
        <dbReference type="PIRSR" id="PIRSR602401-1"/>
    </source>
</evidence>
<evidence type="ECO:0000313" key="17">
    <source>
        <dbReference type="EMBL" id="PIO29018.1"/>
    </source>
</evidence>
<feature type="region of interest" description="Disordered" evidence="15">
    <location>
        <begin position="404"/>
        <end position="429"/>
    </location>
</feature>
<evidence type="ECO:0008006" key="19">
    <source>
        <dbReference type="Google" id="ProtNLM"/>
    </source>
</evidence>
<dbReference type="Pfam" id="PF00067">
    <property type="entry name" value="p450"/>
    <property type="match status" value="2"/>
</dbReference>